<gene>
    <name evidence="3" type="ORF">FE810_04715</name>
</gene>
<feature type="compositionally biased region" description="Acidic residues" evidence="2">
    <location>
        <begin position="67"/>
        <end position="81"/>
    </location>
</feature>
<feature type="compositionally biased region" description="Polar residues" evidence="2">
    <location>
        <begin position="85"/>
        <end position="94"/>
    </location>
</feature>
<dbReference type="OrthoDB" id="6228912at2"/>
<organism evidence="3 4">
    <name type="scientific">Thalassotalea litorea</name>
    <dbReference type="NCBI Taxonomy" id="2020715"/>
    <lineage>
        <taxon>Bacteria</taxon>
        <taxon>Pseudomonadati</taxon>
        <taxon>Pseudomonadota</taxon>
        <taxon>Gammaproteobacteria</taxon>
        <taxon>Alteromonadales</taxon>
        <taxon>Colwelliaceae</taxon>
        <taxon>Thalassotalea</taxon>
    </lineage>
</organism>
<evidence type="ECO:0000256" key="2">
    <source>
        <dbReference type="SAM" id="MobiDB-lite"/>
    </source>
</evidence>
<keyword evidence="4" id="KW-1185">Reference proteome</keyword>
<protein>
    <submittedName>
        <fullName evidence="3">Uncharacterized protein</fullName>
    </submittedName>
</protein>
<dbReference type="AlphaFoldDB" id="A0A5R9IQQ8"/>
<keyword evidence="1" id="KW-0175">Coiled coil</keyword>
<name>A0A5R9IQQ8_9GAMM</name>
<dbReference type="EMBL" id="VCBC01000004">
    <property type="protein sequence ID" value="TLU66813.1"/>
    <property type="molecule type" value="Genomic_DNA"/>
</dbReference>
<proteinExistence type="predicted"/>
<accession>A0A5R9IQQ8</accession>
<evidence type="ECO:0000313" key="4">
    <source>
        <dbReference type="Proteomes" id="UP000307790"/>
    </source>
</evidence>
<dbReference type="Proteomes" id="UP000307790">
    <property type="component" value="Unassembled WGS sequence"/>
</dbReference>
<comment type="caution">
    <text evidence="3">The sequence shown here is derived from an EMBL/GenBank/DDBJ whole genome shotgun (WGS) entry which is preliminary data.</text>
</comment>
<sequence length="94" mass="10408">MSNVIQLLERLGEEANLSEHTLENLQKQMANLELSELTQEAILQGDPQALESLLGLSPNLCNIVHQDDDEESDDNEEDTSDNNEQASSQQAIAM</sequence>
<dbReference type="RefSeq" id="WP_138318878.1">
    <property type="nucleotide sequence ID" value="NZ_VCBC01000004.1"/>
</dbReference>
<evidence type="ECO:0000313" key="3">
    <source>
        <dbReference type="EMBL" id="TLU66813.1"/>
    </source>
</evidence>
<feature type="coiled-coil region" evidence="1">
    <location>
        <begin position="8"/>
        <end position="35"/>
    </location>
</feature>
<feature type="region of interest" description="Disordered" evidence="2">
    <location>
        <begin position="64"/>
        <end position="94"/>
    </location>
</feature>
<evidence type="ECO:0000256" key="1">
    <source>
        <dbReference type="SAM" id="Coils"/>
    </source>
</evidence>
<reference evidence="3 4" key="1">
    <citation type="submission" date="2019-05" db="EMBL/GenBank/DDBJ databases">
        <title>Genome sequences of Thalassotalea litorea 1K03283.</title>
        <authorList>
            <person name="Zhang D."/>
        </authorList>
    </citation>
    <scope>NUCLEOTIDE SEQUENCE [LARGE SCALE GENOMIC DNA]</scope>
    <source>
        <strain evidence="3 4">MCCC 1K03283</strain>
    </source>
</reference>